<evidence type="ECO:0000313" key="1">
    <source>
        <dbReference type="EMBL" id="JAH87999.1"/>
    </source>
</evidence>
<accession>A0A0E9WC80</accession>
<dbReference type="EMBL" id="GBXM01020578">
    <property type="protein sequence ID" value="JAH87999.1"/>
    <property type="molecule type" value="Transcribed_RNA"/>
</dbReference>
<organism evidence="1">
    <name type="scientific">Anguilla anguilla</name>
    <name type="common">European freshwater eel</name>
    <name type="synonym">Muraena anguilla</name>
    <dbReference type="NCBI Taxonomy" id="7936"/>
    <lineage>
        <taxon>Eukaryota</taxon>
        <taxon>Metazoa</taxon>
        <taxon>Chordata</taxon>
        <taxon>Craniata</taxon>
        <taxon>Vertebrata</taxon>
        <taxon>Euteleostomi</taxon>
        <taxon>Actinopterygii</taxon>
        <taxon>Neopterygii</taxon>
        <taxon>Teleostei</taxon>
        <taxon>Anguilliformes</taxon>
        <taxon>Anguillidae</taxon>
        <taxon>Anguilla</taxon>
    </lineage>
</organism>
<reference evidence="1" key="1">
    <citation type="submission" date="2014-11" db="EMBL/GenBank/DDBJ databases">
        <authorList>
            <person name="Amaro Gonzalez C."/>
        </authorList>
    </citation>
    <scope>NUCLEOTIDE SEQUENCE</scope>
</reference>
<name>A0A0E9WC80_ANGAN</name>
<sequence>MPMSLGNLPRDDAILLAVSSRFMEAELALCALVQIKKALVH</sequence>
<proteinExistence type="predicted"/>
<reference evidence="1" key="2">
    <citation type="journal article" date="2015" name="Fish Shellfish Immunol.">
        <title>Early steps in the European eel (Anguilla anguilla)-Vibrio vulnificus interaction in the gills: Role of the RtxA13 toxin.</title>
        <authorList>
            <person name="Callol A."/>
            <person name="Pajuelo D."/>
            <person name="Ebbesson L."/>
            <person name="Teles M."/>
            <person name="MacKenzie S."/>
            <person name="Amaro C."/>
        </authorList>
    </citation>
    <scope>NUCLEOTIDE SEQUENCE</scope>
</reference>
<dbReference type="AlphaFoldDB" id="A0A0E9WC80"/>
<protein>
    <submittedName>
        <fullName evidence="1">Uncharacterized protein</fullName>
    </submittedName>
</protein>